<accession>A0A2S7SY89</accession>
<dbReference type="Pfam" id="PF18962">
    <property type="entry name" value="Por_Secre_tail"/>
    <property type="match status" value="1"/>
</dbReference>
<comment type="caution">
    <text evidence="3">The sequence shown here is derived from an EMBL/GenBank/DDBJ whole genome shotgun (WGS) entry which is preliminary data.</text>
</comment>
<keyword evidence="1" id="KW-0732">Signal</keyword>
<dbReference type="Proteomes" id="UP000239872">
    <property type="component" value="Unassembled WGS sequence"/>
</dbReference>
<gene>
    <name evidence="3" type="ORF">CJD36_006755</name>
</gene>
<dbReference type="NCBIfam" id="TIGR04183">
    <property type="entry name" value="Por_Secre_tail"/>
    <property type="match status" value="1"/>
</dbReference>
<evidence type="ECO:0000313" key="3">
    <source>
        <dbReference type="EMBL" id="PQJ11496.1"/>
    </source>
</evidence>
<sequence length="531" mass="59519">MKKWLLILSVLFTGIANAQNYQCLQFGPKNYFTNGDGYLRGIRIDSVSVVGSDTIYHAFHTPRLAKYMDGTSLATVSDTDGGSWLGKNVVQQTNGVWQFDNLWHDTVFINTQGALGDSWPFFNDTTDIHYTATITAVDTMTLLGSLDSVKTITINADSAGIPRLTDPVNNFKIILSKDHGFAQVFDLYTFPYHQPNLQSNIMDLDYYLDLVVRKIIGVGDAWVAPYHGDLPDTINSVFKLIHLHNPTLKDVYDYAVGDVYETFYEKDQNDIYMLFHNEYVDTVVSAHHTPDSSTYSIQDHSSEEYYYYGAPPTPVFTSHSTLIPSGYDTTLLFNESLMPEEKGNRHTYHYMPEMGPDSAYCPIKGQYVASVNELVCSGPTCYINFTASHHGFDYTLMASRDSTFYIGYGLWSINYKDANTDIDQHITYYYKGGVVCFGGFKWLNGINDINAPITEVQLVPNPANELLTVKTNITGGYTISVTNMLGQTALSIRALNVEEKVDISQLSTGLYNVTIADDQGNRINRKLVIAH</sequence>
<evidence type="ECO:0000256" key="1">
    <source>
        <dbReference type="SAM" id="SignalP"/>
    </source>
</evidence>
<organism evidence="3 4">
    <name type="scientific">Flavipsychrobacter stenotrophus</name>
    <dbReference type="NCBI Taxonomy" id="2077091"/>
    <lineage>
        <taxon>Bacteria</taxon>
        <taxon>Pseudomonadati</taxon>
        <taxon>Bacteroidota</taxon>
        <taxon>Chitinophagia</taxon>
        <taxon>Chitinophagales</taxon>
        <taxon>Chitinophagaceae</taxon>
        <taxon>Flavipsychrobacter</taxon>
    </lineage>
</organism>
<name>A0A2S7SY89_9BACT</name>
<evidence type="ECO:0000313" key="4">
    <source>
        <dbReference type="Proteomes" id="UP000239872"/>
    </source>
</evidence>
<proteinExistence type="predicted"/>
<dbReference type="OrthoDB" id="531718at2"/>
<dbReference type="AlphaFoldDB" id="A0A2S7SY89"/>
<dbReference type="EMBL" id="PPSL01000002">
    <property type="protein sequence ID" value="PQJ11496.1"/>
    <property type="molecule type" value="Genomic_DNA"/>
</dbReference>
<dbReference type="RefSeq" id="WP_105038376.1">
    <property type="nucleotide sequence ID" value="NZ_PPSL01000002.1"/>
</dbReference>
<protein>
    <recommendedName>
        <fullName evidence="2">Secretion system C-terminal sorting domain-containing protein</fullName>
    </recommendedName>
</protein>
<dbReference type="InterPro" id="IPR026444">
    <property type="entry name" value="Secre_tail"/>
</dbReference>
<feature type="domain" description="Secretion system C-terminal sorting" evidence="2">
    <location>
        <begin position="460"/>
        <end position="529"/>
    </location>
</feature>
<keyword evidence="4" id="KW-1185">Reference proteome</keyword>
<evidence type="ECO:0000259" key="2">
    <source>
        <dbReference type="Pfam" id="PF18962"/>
    </source>
</evidence>
<reference evidence="3 4" key="1">
    <citation type="submission" date="2018-01" db="EMBL/GenBank/DDBJ databases">
        <title>A novel member of the phylum Bacteroidetes isolated from glacier ice.</title>
        <authorList>
            <person name="Liu Q."/>
            <person name="Xin Y.-H."/>
        </authorList>
    </citation>
    <scope>NUCLEOTIDE SEQUENCE [LARGE SCALE GENOMIC DNA]</scope>
    <source>
        <strain evidence="3 4">RB1R16</strain>
    </source>
</reference>
<feature type="signal peptide" evidence="1">
    <location>
        <begin position="1"/>
        <end position="18"/>
    </location>
</feature>
<feature type="chain" id="PRO_5015411368" description="Secretion system C-terminal sorting domain-containing protein" evidence="1">
    <location>
        <begin position="19"/>
        <end position="531"/>
    </location>
</feature>